<keyword evidence="3" id="KW-1185">Reference proteome</keyword>
<name>A0A2T1DLH6_9CYAN</name>
<organism evidence="2 3">
    <name type="scientific">Phormidesmis priestleyi ULC007</name>
    <dbReference type="NCBI Taxonomy" id="1920490"/>
    <lineage>
        <taxon>Bacteria</taxon>
        <taxon>Bacillati</taxon>
        <taxon>Cyanobacteriota</taxon>
        <taxon>Cyanophyceae</taxon>
        <taxon>Leptolyngbyales</taxon>
        <taxon>Leptolyngbyaceae</taxon>
        <taxon>Phormidesmis</taxon>
    </lineage>
</organism>
<accession>A0A2T1DLH6</accession>
<proteinExistence type="predicted"/>
<reference evidence="2 3" key="1">
    <citation type="submission" date="2018-02" db="EMBL/GenBank/DDBJ databases">
        <authorList>
            <person name="Cohen D.B."/>
            <person name="Kent A.D."/>
        </authorList>
    </citation>
    <scope>NUCLEOTIDE SEQUENCE [LARGE SCALE GENOMIC DNA]</scope>
    <source>
        <strain evidence="2 3">ULC007</strain>
    </source>
</reference>
<dbReference type="Proteomes" id="UP000238634">
    <property type="component" value="Unassembled WGS sequence"/>
</dbReference>
<protein>
    <submittedName>
        <fullName evidence="2">Uncharacterized protein</fullName>
    </submittedName>
</protein>
<keyword evidence="1" id="KW-0472">Membrane</keyword>
<feature type="transmembrane region" description="Helical" evidence="1">
    <location>
        <begin position="12"/>
        <end position="32"/>
    </location>
</feature>
<keyword evidence="1" id="KW-1133">Transmembrane helix</keyword>
<gene>
    <name evidence="2" type="ORF">C7B65_04595</name>
</gene>
<evidence type="ECO:0000256" key="1">
    <source>
        <dbReference type="SAM" id="Phobius"/>
    </source>
</evidence>
<evidence type="ECO:0000313" key="2">
    <source>
        <dbReference type="EMBL" id="PSB21339.1"/>
    </source>
</evidence>
<dbReference type="AlphaFoldDB" id="A0A2T1DLH6"/>
<sequence length="71" mass="7637">MEPSSFGLDSEVLIGLVALPVLAGMVGVRALAEGLRELGSLSEEIFRGDRLPILEFNLPTAERSSDTNYTD</sequence>
<reference evidence="2 3" key="2">
    <citation type="submission" date="2018-03" db="EMBL/GenBank/DDBJ databases">
        <title>The ancient ancestry and fast evolution of plastids.</title>
        <authorList>
            <person name="Moore K.R."/>
            <person name="Magnabosco C."/>
            <person name="Momper L."/>
            <person name="Gold D.A."/>
            <person name="Bosak T."/>
            <person name="Fournier G.P."/>
        </authorList>
    </citation>
    <scope>NUCLEOTIDE SEQUENCE [LARGE SCALE GENOMIC DNA]</scope>
    <source>
        <strain evidence="2 3">ULC007</strain>
    </source>
</reference>
<dbReference type="EMBL" id="PVWG01000003">
    <property type="protein sequence ID" value="PSB21339.1"/>
    <property type="molecule type" value="Genomic_DNA"/>
</dbReference>
<keyword evidence="1" id="KW-0812">Transmembrane</keyword>
<comment type="caution">
    <text evidence="2">The sequence shown here is derived from an EMBL/GenBank/DDBJ whole genome shotgun (WGS) entry which is preliminary data.</text>
</comment>
<evidence type="ECO:0000313" key="3">
    <source>
        <dbReference type="Proteomes" id="UP000238634"/>
    </source>
</evidence>
<dbReference type="STRING" id="1920490.GCA_001895925_02222"/>